<protein>
    <submittedName>
        <fullName evidence="2">Uncharacterized protein</fullName>
    </submittedName>
</protein>
<comment type="caution">
    <text evidence="2">The sequence shown here is derived from an EMBL/GenBank/DDBJ whole genome shotgun (WGS) entry which is preliminary data.</text>
</comment>
<evidence type="ECO:0000313" key="3">
    <source>
        <dbReference type="Proteomes" id="UP001552299"/>
    </source>
</evidence>
<name>A0ABD0UBM2_DENTH</name>
<evidence type="ECO:0000256" key="1">
    <source>
        <dbReference type="SAM" id="Phobius"/>
    </source>
</evidence>
<feature type="transmembrane region" description="Helical" evidence="1">
    <location>
        <begin position="33"/>
        <end position="57"/>
    </location>
</feature>
<keyword evidence="3" id="KW-1185">Reference proteome</keyword>
<keyword evidence="1" id="KW-0472">Membrane</keyword>
<organism evidence="2 3">
    <name type="scientific">Dendrobium thyrsiflorum</name>
    <name type="common">Pinecone-like raceme dendrobium</name>
    <name type="synonym">Orchid</name>
    <dbReference type="NCBI Taxonomy" id="117978"/>
    <lineage>
        <taxon>Eukaryota</taxon>
        <taxon>Viridiplantae</taxon>
        <taxon>Streptophyta</taxon>
        <taxon>Embryophyta</taxon>
        <taxon>Tracheophyta</taxon>
        <taxon>Spermatophyta</taxon>
        <taxon>Magnoliopsida</taxon>
        <taxon>Liliopsida</taxon>
        <taxon>Asparagales</taxon>
        <taxon>Orchidaceae</taxon>
        <taxon>Epidendroideae</taxon>
        <taxon>Malaxideae</taxon>
        <taxon>Dendrobiinae</taxon>
        <taxon>Dendrobium</taxon>
    </lineage>
</organism>
<keyword evidence="1" id="KW-0812">Transmembrane</keyword>
<accession>A0ABD0UBM2</accession>
<proteinExistence type="predicted"/>
<evidence type="ECO:0000313" key="2">
    <source>
        <dbReference type="EMBL" id="KAL0910103.1"/>
    </source>
</evidence>
<dbReference type="Proteomes" id="UP001552299">
    <property type="component" value="Unassembled WGS sequence"/>
</dbReference>
<keyword evidence="1" id="KW-1133">Transmembrane helix</keyword>
<reference evidence="2 3" key="1">
    <citation type="journal article" date="2024" name="Plant Biotechnol. J.">
        <title>Dendrobium thyrsiflorum genome and its molecular insights into genes involved in important horticultural traits.</title>
        <authorList>
            <person name="Chen B."/>
            <person name="Wang J.Y."/>
            <person name="Zheng P.J."/>
            <person name="Li K.L."/>
            <person name="Liang Y.M."/>
            <person name="Chen X.F."/>
            <person name="Zhang C."/>
            <person name="Zhao X."/>
            <person name="He X."/>
            <person name="Zhang G.Q."/>
            <person name="Liu Z.J."/>
            <person name="Xu Q."/>
        </authorList>
    </citation>
    <scope>NUCLEOTIDE SEQUENCE [LARGE SCALE GENOMIC DNA]</scope>
    <source>
        <strain evidence="2">GZMU011</strain>
    </source>
</reference>
<dbReference type="EMBL" id="JANQDX010000016">
    <property type="protein sequence ID" value="KAL0910103.1"/>
    <property type="molecule type" value="Genomic_DNA"/>
</dbReference>
<dbReference type="AlphaFoldDB" id="A0ABD0UBM2"/>
<sequence length="80" mass="9052">MVSVYATLARLESGRCRGSEYNPYGRTVGCWWAYYWFGLLVFFLLSLINGGPLFSFLDSLSTLASNVLRQHEPGSDSFFL</sequence>
<gene>
    <name evidence="2" type="ORF">M5K25_021042</name>
</gene>